<dbReference type="AlphaFoldDB" id="A0A8J5YGV5"/>
<evidence type="ECO:0000313" key="1">
    <source>
        <dbReference type="EMBL" id="KAG8483193.1"/>
    </source>
</evidence>
<gene>
    <name evidence="1" type="ORF">CXB51_022125</name>
</gene>
<proteinExistence type="predicted"/>
<evidence type="ECO:0000313" key="2">
    <source>
        <dbReference type="Proteomes" id="UP000701853"/>
    </source>
</evidence>
<name>A0A8J5YGV5_9ROSI</name>
<sequence>MLMSLSSLLSGFSSIAYFCSCKKFWVFFLFQNVLIFYWG</sequence>
<reference evidence="1 2" key="1">
    <citation type="journal article" date="2021" name="bioRxiv">
        <title>The Gossypium anomalum genome as a resource for cotton improvement and evolutionary analysis of hybrid incompatibility.</title>
        <authorList>
            <person name="Grover C.E."/>
            <person name="Yuan D."/>
            <person name="Arick M.A."/>
            <person name="Miller E.R."/>
            <person name="Hu G."/>
            <person name="Peterson D.G."/>
            <person name="Wendel J.F."/>
            <person name="Udall J.A."/>
        </authorList>
    </citation>
    <scope>NUCLEOTIDE SEQUENCE [LARGE SCALE GENOMIC DNA]</scope>
    <source>
        <strain evidence="1">JFW-Udall</strain>
        <tissue evidence="1">Leaf</tissue>
    </source>
</reference>
<keyword evidence="2" id="KW-1185">Reference proteome</keyword>
<dbReference type="EMBL" id="JAHUZN010000009">
    <property type="protein sequence ID" value="KAG8483193.1"/>
    <property type="molecule type" value="Genomic_DNA"/>
</dbReference>
<accession>A0A8J5YGV5</accession>
<organism evidence="1 2">
    <name type="scientific">Gossypium anomalum</name>
    <dbReference type="NCBI Taxonomy" id="47600"/>
    <lineage>
        <taxon>Eukaryota</taxon>
        <taxon>Viridiplantae</taxon>
        <taxon>Streptophyta</taxon>
        <taxon>Embryophyta</taxon>
        <taxon>Tracheophyta</taxon>
        <taxon>Spermatophyta</taxon>
        <taxon>Magnoliopsida</taxon>
        <taxon>eudicotyledons</taxon>
        <taxon>Gunneridae</taxon>
        <taxon>Pentapetalae</taxon>
        <taxon>rosids</taxon>
        <taxon>malvids</taxon>
        <taxon>Malvales</taxon>
        <taxon>Malvaceae</taxon>
        <taxon>Malvoideae</taxon>
        <taxon>Gossypium</taxon>
    </lineage>
</organism>
<dbReference type="Proteomes" id="UP000701853">
    <property type="component" value="Chromosome 9"/>
</dbReference>
<protein>
    <submittedName>
        <fullName evidence="1">Uncharacterized protein</fullName>
    </submittedName>
</protein>
<comment type="caution">
    <text evidence="1">The sequence shown here is derived from an EMBL/GenBank/DDBJ whole genome shotgun (WGS) entry which is preliminary data.</text>
</comment>